<proteinExistence type="predicted"/>
<dbReference type="Pfam" id="PF13649">
    <property type="entry name" value="Methyltransf_25"/>
    <property type="match status" value="1"/>
</dbReference>
<gene>
    <name evidence="2" type="ORF">ACFFF6_09425</name>
</gene>
<protein>
    <submittedName>
        <fullName evidence="2">Class I SAM-dependent methyltransferase</fullName>
    </submittedName>
</protein>
<dbReference type="GO" id="GO:0008168">
    <property type="term" value="F:methyltransferase activity"/>
    <property type="evidence" value="ECO:0007669"/>
    <property type="project" value="UniProtKB-KW"/>
</dbReference>
<dbReference type="CDD" id="cd02440">
    <property type="entry name" value="AdoMet_MTases"/>
    <property type="match status" value="1"/>
</dbReference>
<evidence type="ECO:0000313" key="2">
    <source>
        <dbReference type="EMBL" id="MFC0674175.1"/>
    </source>
</evidence>
<dbReference type="SUPFAM" id="SSF53335">
    <property type="entry name" value="S-adenosyl-L-methionine-dependent methyltransferases"/>
    <property type="match status" value="1"/>
</dbReference>
<reference evidence="2 3" key="1">
    <citation type="submission" date="2024-09" db="EMBL/GenBank/DDBJ databases">
        <authorList>
            <person name="Sun Q."/>
            <person name="Mori K."/>
        </authorList>
    </citation>
    <scope>NUCLEOTIDE SEQUENCE [LARGE SCALE GENOMIC DNA]</scope>
    <source>
        <strain evidence="2 3">CICC 10874</strain>
    </source>
</reference>
<organism evidence="2 3">
    <name type="scientific">Brachybacterium hainanense</name>
    <dbReference type="NCBI Taxonomy" id="1541174"/>
    <lineage>
        <taxon>Bacteria</taxon>
        <taxon>Bacillati</taxon>
        <taxon>Actinomycetota</taxon>
        <taxon>Actinomycetes</taxon>
        <taxon>Micrococcales</taxon>
        <taxon>Dermabacteraceae</taxon>
        <taxon>Brachybacterium</taxon>
    </lineage>
</organism>
<dbReference type="EMBL" id="JBHLSV010000009">
    <property type="protein sequence ID" value="MFC0674175.1"/>
    <property type="molecule type" value="Genomic_DNA"/>
</dbReference>
<feature type="domain" description="Methyltransferase" evidence="1">
    <location>
        <begin position="42"/>
        <end position="133"/>
    </location>
</feature>
<dbReference type="InterPro" id="IPR029063">
    <property type="entry name" value="SAM-dependent_MTases_sf"/>
</dbReference>
<evidence type="ECO:0000313" key="3">
    <source>
        <dbReference type="Proteomes" id="UP001589793"/>
    </source>
</evidence>
<comment type="caution">
    <text evidence="2">The sequence shown here is derived from an EMBL/GenBank/DDBJ whole genome shotgun (WGS) entry which is preliminary data.</text>
</comment>
<evidence type="ECO:0000259" key="1">
    <source>
        <dbReference type="Pfam" id="PF13649"/>
    </source>
</evidence>
<dbReference type="Proteomes" id="UP001589793">
    <property type="component" value="Unassembled WGS sequence"/>
</dbReference>
<dbReference type="GO" id="GO:0032259">
    <property type="term" value="P:methylation"/>
    <property type="evidence" value="ECO:0007669"/>
    <property type="project" value="UniProtKB-KW"/>
</dbReference>
<keyword evidence="3" id="KW-1185">Reference proteome</keyword>
<keyword evidence="2" id="KW-0489">Methyltransferase</keyword>
<dbReference type="RefSeq" id="WP_376980109.1">
    <property type="nucleotide sequence ID" value="NZ_JBHLSV010000009.1"/>
</dbReference>
<dbReference type="InterPro" id="IPR041698">
    <property type="entry name" value="Methyltransf_25"/>
</dbReference>
<accession>A0ABV6RB18</accession>
<name>A0ABV6RB18_9MICO</name>
<keyword evidence="2" id="KW-0808">Transferase</keyword>
<sequence>MNTLATLDWAAYNASAAGRPARRIVARAILAAGGDGSGKVALDIGAGAGADSLEFARRGWTVHAYDTDETLSHRLVENRRMSGEVVFHHADASAEEAFPTADVIYSSDALPMLGPEGLARTWPRLVEALRPGGVMAVDLFGEEDTWAERPDVATLSTAQIEEMFSRFQVLDRQVRNEDGRFWDGKKHWHVITILARKRTGA</sequence>
<dbReference type="Gene3D" id="3.40.50.150">
    <property type="entry name" value="Vaccinia Virus protein VP39"/>
    <property type="match status" value="1"/>
</dbReference>